<dbReference type="SUPFAM" id="SSF47413">
    <property type="entry name" value="lambda repressor-like DNA-binding domains"/>
    <property type="match status" value="1"/>
</dbReference>
<keyword evidence="7" id="KW-0460">Magnesium</keyword>
<evidence type="ECO:0000256" key="4">
    <source>
        <dbReference type="ARBA" id="ARBA00022777"/>
    </source>
</evidence>
<dbReference type="GO" id="GO:0003677">
    <property type="term" value="F:DNA binding"/>
    <property type="evidence" value="ECO:0007669"/>
    <property type="project" value="InterPro"/>
</dbReference>
<dbReference type="GO" id="GO:0000287">
    <property type="term" value="F:magnesium ion binding"/>
    <property type="evidence" value="ECO:0007669"/>
    <property type="project" value="UniProtKB-UniRule"/>
</dbReference>
<keyword evidence="6 7" id="KW-0057">Aromatic amino acid biosynthesis</keyword>
<sequence>MHYYTQGAEQLCVGRSGGAMSEITNFKGDSQPAQQSTSIDRAAQQLILRVGERVRKARERKGIPRRVLSELSGVSPRYLAQLEAGAGNISIGLLERVAIALDHRIEWFLSEDDPWTSDALRMMNLFQTADKATQGAVLDLLTPDTPSARKAQRICLLGLRGAGKSTLGAAASAKLGVPFLELNREIETHGGMPVSEVMALYGQDGYRKLESEALQRVIATHESVILAVAGGIVAEPMTYNELLGHFHTVWVKADPEEHMSRVQAQGDDRPMAGNPEAMEQLRALLASREPVYDRAEAKLDTSGCSLETSLVDLLALIEDEGYLR</sequence>
<dbReference type="SUPFAM" id="SSF52540">
    <property type="entry name" value="P-loop containing nucleoside triphosphate hydrolases"/>
    <property type="match status" value="1"/>
</dbReference>
<evidence type="ECO:0000256" key="1">
    <source>
        <dbReference type="ARBA" id="ARBA00022605"/>
    </source>
</evidence>
<dbReference type="InterPro" id="IPR001387">
    <property type="entry name" value="Cro/C1-type_HTH"/>
</dbReference>
<dbReference type="Gene3D" id="1.10.260.40">
    <property type="entry name" value="lambda repressor-like DNA-binding domains"/>
    <property type="match status" value="1"/>
</dbReference>
<comment type="subcellular location">
    <subcellularLocation>
        <location evidence="7">Cytoplasm</location>
    </subcellularLocation>
</comment>
<comment type="function">
    <text evidence="7">Catalyzes the specific phosphorylation of the 3-hydroxyl group of shikimic acid using ATP as a cosubstrate.</text>
</comment>
<dbReference type="PROSITE" id="PS50943">
    <property type="entry name" value="HTH_CROC1"/>
    <property type="match status" value="1"/>
</dbReference>
<protein>
    <recommendedName>
        <fullName evidence="7">Shikimate kinase</fullName>
        <shortName evidence="7">SK</shortName>
        <ecNumber evidence="7">2.7.1.71</ecNumber>
    </recommendedName>
</protein>
<dbReference type="GO" id="GO:0005524">
    <property type="term" value="F:ATP binding"/>
    <property type="evidence" value="ECO:0007669"/>
    <property type="project" value="UniProtKB-UniRule"/>
</dbReference>
<keyword evidence="3 7" id="KW-0547">Nucleotide-binding</keyword>
<dbReference type="Gene3D" id="3.40.50.300">
    <property type="entry name" value="P-loop containing nucleotide triphosphate hydrolases"/>
    <property type="match status" value="1"/>
</dbReference>
<keyword evidence="4 7" id="KW-0418">Kinase</keyword>
<gene>
    <name evidence="7" type="primary">aroK</name>
    <name evidence="9" type="ORF">CLV88_10978</name>
</gene>
<feature type="binding site" evidence="7">
    <location>
        <position position="288"/>
    </location>
    <ligand>
        <name>substrate</name>
    </ligand>
</feature>
<feature type="binding site" evidence="7">
    <location>
        <position position="230"/>
    </location>
    <ligand>
        <name>substrate</name>
    </ligand>
</feature>
<dbReference type="GO" id="GO:0009423">
    <property type="term" value="P:chorismate biosynthetic process"/>
    <property type="evidence" value="ECO:0007669"/>
    <property type="project" value="UniProtKB-UniRule"/>
</dbReference>
<feature type="domain" description="HTH cro/C1-type" evidence="8">
    <location>
        <begin position="54"/>
        <end position="108"/>
    </location>
</feature>
<accession>A0A2P8FAD8</accession>
<dbReference type="GO" id="GO:0004765">
    <property type="term" value="F:shikimate kinase activity"/>
    <property type="evidence" value="ECO:0007669"/>
    <property type="project" value="UniProtKB-UniRule"/>
</dbReference>
<comment type="cofactor">
    <cofactor evidence="7">
        <name>Mg(2+)</name>
        <dbReference type="ChEBI" id="CHEBI:18420"/>
    </cofactor>
    <text evidence="7">Binds 1 Mg(2+) ion per subunit.</text>
</comment>
<dbReference type="InterPro" id="IPR031322">
    <property type="entry name" value="Shikimate/glucono_kinase"/>
</dbReference>
<feature type="binding site" evidence="7">
    <location>
        <position position="165"/>
    </location>
    <ligand>
        <name>Mg(2+)</name>
        <dbReference type="ChEBI" id="CHEBI:18420"/>
    </ligand>
</feature>
<evidence type="ECO:0000313" key="10">
    <source>
        <dbReference type="Proteomes" id="UP000240418"/>
    </source>
</evidence>
<keyword evidence="2 7" id="KW-0808">Transferase</keyword>
<feature type="binding site" evidence="7">
    <location>
        <position position="207"/>
    </location>
    <ligand>
        <name>substrate</name>
    </ligand>
</feature>
<comment type="caution">
    <text evidence="7">Lacks conserved residue(s) required for the propagation of feature annotation.</text>
</comment>
<keyword evidence="5 7" id="KW-0067">ATP-binding</keyword>
<reference evidence="9 10" key="1">
    <citation type="submission" date="2018-03" db="EMBL/GenBank/DDBJ databases">
        <title>Genomic Encyclopedia of Archaeal and Bacterial Type Strains, Phase II (KMG-II): from individual species to whole genera.</title>
        <authorList>
            <person name="Goeker M."/>
        </authorList>
    </citation>
    <scope>NUCLEOTIDE SEQUENCE [LARGE SCALE GENOMIC DNA]</scope>
    <source>
        <strain evidence="9 10">DSM 100673</strain>
    </source>
</reference>
<keyword evidence="10" id="KW-1185">Reference proteome</keyword>
<dbReference type="Proteomes" id="UP000240418">
    <property type="component" value="Unassembled WGS sequence"/>
</dbReference>
<dbReference type="UniPathway" id="UPA00053">
    <property type="reaction ID" value="UER00088"/>
</dbReference>
<comment type="similarity">
    <text evidence="7">Belongs to the shikimate kinase family.</text>
</comment>
<dbReference type="HAMAP" id="MF_00109">
    <property type="entry name" value="Shikimate_kinase"/>
    <property type="match status" value="1"/>
</dbReference>
<dbReference type="AlphaFoldDB" id="A0A2P8FAD8"/>
<dbReference type="GO" id="GO:0009073">
    <property type="term" value="P:aromatic amino acid family biosynthetic process"/>
    <property type="evidence" value="ECO:0007669"/>
    <property type="project" value="UniProtKB-KW"/>
</dbReference>
<dbReference type="Pfam" id="PF01202">
    <property type="entry name" value="SKI"/>
    <property type="match status" value="1"/>
</dbReference>
<evidence type="ECO:0000256" key="7">
    <source>
        <dbReference type="HAMAP-Rule" id="MF_00109"/>
    </source>
</evidence>
<comment type="pathway">
    <text evidence="7">Metabolic intermediate biosynthesis; chorismate biosynthesis; chorismate from D-erythrose 4-phosphate and phosphoenolpyruvate: step 5/7.</text>
</comment>
<dbReference type="GO" id="GO:0005829">
    <property type="term" value="C:cytosol"/>
    <property type="evidence" value="ECO:0007669"/>
    <property type="project" value="TreeGrafter"/>
</dbReference>
<dbReference type="SMART" id="SM00530">
    <property type="entry name" value="HTH_XRE"/>
    <property type="match status" value="1"/>
</dbReference>
<evidence type="ECO:0000313" key="9">
    <source>
        <dbReference type="EMBL" id="PSL18693.1"/>
    </source>
</evidence>
<evidence type="ECO:0000256" key="2">
    <source>
        <dbReference type="ARBA" id="ARBA00022679"/>
    </source>
</evidence>
<evidence type="ECO:0000259" key="8">
    <source>
        <dbReference type="PROSITE" id="PS50943"/>
    </source>
</evidence>
<keyword evidence="1 7" id="KW-0028">Amino-acid biosynthesis</keyword>
<dbReference type="CDD" id="cd00093">
    <property type="entry name" value="HTH_XRE"/>
    <property type="match status" value="1"/>
</dbReference>
<dbReference type="GO" id="GO:0008652">
    <property type="term" value="P:amino acid biosynthetic process"/>
    <property type="evidence" value="ECO:0007669"/>
    <property type="project" value="UniProtKB-KW"/>
</dbReference>
<dbReference type="PANTHER" id="PTHR21087">
    <property type="entry name" value="SHIKIMATE KINASE"/>
    <property type="match status" value="1"/>
</dbReference>
<dbReference type="InterPro" id="IPR000623">
    <property type="entry name" value="Shikimate_kinase/TSH1"/>
</dbReference>
<dbReference type="EMBL" id="PYGJ01000009">
    <property type="protein sequence ID" value="PSL18693.1"/>
    <property type="molecule type" value="Genomic_DNA"/>
</dbReference>
<dbReference type="PANTHER" id="PTHR21087:SF16">
    <property type="entry name" value="SHIKIMATE KINASE 1, CHLOROPLASTIC"/>
    <property type="match status" value="1"/>
</dbReference>
<dbReference type="InterPro" id="IPR010982">
    <property type="entry name" value="Lambda_DNA-bd_dom_sf"/>
</dbReference>
<name>A0A2P8FAD8_9RHOB</name>
<evidence type="ECO:0000256" key="6">
    <source>
        <dbReference type="ARBA" id="ARBA00023141"/>
    </source>
</evidence>
<evidence type="ECO:0000256" key="3">
    <source>
        <dbReference type="ARBA" id="ARBA00022741"/>
    </source>
</evidence>
<dbReference type="Pfam" id="PF01381">
    <property type="entry name" value="HTH_3"/>
    <property type="match status" value="1"/>
</dbReference>
<keyword evidence="7" id="KW-0479">Metal-binding</keyword>
<keyword evidence="7" id="KW-0963">Cytoplasm</keyword>
<comment type="catalytic activity">
    <reaction evidence="7">
        <text>shikimate + ATP = 3-phosphoshikimate + ADP + H(+)</text>
        <dbReference type="Rhea" id="RHEA:13121"/>
        <dbReference type="ChEBI" id="CHEBI:15378"/>
        <dbReference type="ChEBI" id="CHEBI:30616"/>
        <dbReference type="ChEBI" id="CHEBI:36208"/>
        <dbReference type="ChEBI" id="CHEBI:145989"/>
        <dbReference type="ChEBI" id="CHEBI:456216"/>
        <dbReference type="EC" id="2.7.1.71"/>
    </reaction>
</comment>
<organism evidence="9 10">
    <name type="scientific">Shimia abyssi</name>
    <dbReference type="NCBI Taxonomy" id="1662395"/>
    <lineage>
        <taxon>Bacteria</taxon>
        <taxon>Pseudomonadati</taxon>
        <taxon>Pseudomonadota</taxon>
        <taxon>Alphaproteobacteria</taxon>
        <taxon>Rhodobacterales</taxon>
        <taxon>Roseobacteraceae</taxon>
    </lineage>
</organism>
<evidence type="ECO:0000256" key="5">
    <source>
        <dbReference type="ARBA" id="ARBA00022840"/>
    </source>
</evidence>
<proteinExistence type="inferred from homology"/>
<comment type="caution">
    <text evidence="9">The sequence shown here is derived from an EMBL/GenBank/DDBJ whole genome shotgun (WGS) entry which is preliminary data.</text>
</comment>
<feature type="binding site" evidence="7">
    <location>
        <begin position="161"/>
        <end position="166"/>
    </location>
    <ligand>
        <name>ATP</name>
        <dbReference type="ChEBI" id="CHEBI:30616"/>
    </ligand>
</feature>
<dbReference type="PRINTS" id="PR01100">
    <property type="entry name" value="SHIKIMTKNASE"/>
</dbReference>
<dbReference type="EC" id="2.7.1.71" evidence="7"/>
<feature type="binding site" evidence="7">
    <location>
        <position position="269"/>
    </location>
    <ligand>
        <name>ATP</name>
        <dbReference type="ChEBI" id="CHEBI:30616"/>
    </ligand>
</feature>
<dbReference type="CDD" id="cd00464">
    <property type="entry name" value="SK"/>
    <property type="match status" value="1"/>
</dbReference>
<comment type="subunit">
    <text evidence="7">Monomer.</text>
</comment>
<dbReference type="NCBIfam" id="NF006015">
    <property type="entry name" value="PRK08154.1"/>
    <property type="match status" value="1"/>
</dbReference>
<dbReference type="InterPro" id="IPR027417">
    <property type="entry name" value="P-loop_NTPase"/>
</dbReference>